<gene>
    <name evidence="1" type="ORF">NZD89_06085</name>
</gene>
<evidence type="ECO:0000313" key="2">
    <source>
        <dbReference type="Proteomes" id="UP001164761"/>
    </source>
</evidence>
<organism evidence="1 2">
    <name type="scientific">Alicyclobacillus fastidiosus</name>
    <dbReference type="NCBI Taxonomy" id="392011"/>
    <lineage>
        <taxon>Bacteria</taxon>
        <taxon>Bacillati</taxon>
        <taxon>Bacillota</taxon>
        <taxon>Bacilli</taxon>
        <taxon>Bacillales</taxon>
        <taxon>Alicyclobacillaceae</taxon>
        <taxon>Alicyclobacillus</taxon>
    </lineage>
</organism>
<dbReference type="EMBL" id="CP104067">
    <property type="protein sequence ID" value="WAH42983.1"/>
    <property type="molecule type" value="Genomic_DNA"/>
</dbReference>
<proteinExistence type="predicted"/>
<keyword evidence="2" id="KW-1185">Reference proteome</keyword>
<dbReference type="Proteomes" id="UP001164761">
    <property type="component" value="Chromosome"/>
</dbReference>
<reference evidence="1" key="1">
    <citation type="submission" date="2022-08" db="EMBL/GenBank/DDBJ databases">
        <title>Alicyclobacillus fastidiosus DSM 17978, complete genome.</title>
        <authorList>
            <person name="Wang Q."/>
            <person name="Cai R."/>
            <person name="Wang Z."/>
        </authorList>
    </citation>
    <scope>NUCLEOTIDE SEQUENCE</scope>
    <source>
        <strain evidence="1">DSM 17978</strain>
    </source>
</reference>
<dbReference type="RefSeq" id="WP_268006860.1">
    <property type="nucleotide sequence ID" value="NZ_CP104067.1"/>
</dbReference>
<name>A0ABY6ZJ82_9BACL</name>
<accession>A0ABY6ZJ82</accession>
<protein>
    <submittedName>
        <fullName evidence="1">Uncharacterized protein</fullName>
    </submittedName>
</protein>
<evidence type="ECO:0000313" key="1">
    <source>
        <dbReference type="EMBL" id="WAH42983.1"/>
    </source>
</evidence>
<sequence length="265" mass="30201">MLLQAMQKKIKSSNSTVNILTPKRWVRELHINGTKAYEIGPTCDTCEFLFESNGTAPNRDFHAYVPNELRSGLTDLTDELTMAVSTVMPVGDYHVGLHRVFPLLVTPNEPNDYFSHEQVTLWGLNRYYGLPNYPRTKYYRTLTRPIPNKSLFFEFIVPLFPPHWLDEDVVQEYQERLIGGDQPTALAISVLDIRSPEPDFGDLTSDIDTHWCLAHYLLDGHHKVFAASQTDRPITLLSFLSVNHSIASPEQIQNVLDVVLCDKSN</sequence>